<dbReference type="PANTHER" id="PTHR22760">
    <property type="entry name" value="GLYCOSYLTRANSFERASE"/>
    <property type="match status" value="1"/>
</dbReference>
<keyword evidence="4" id="KW-0808">Transferase</keyword>
<evidence type="ECO:0000313" key="10">
    <source>
        <dbReference type="EMBL" id="VIO75221.1"/>
    </source>
</evidence>
<dbReference type="GO" id="GO:0000030">
    <property type="term" value="F:mannosyltransferase activity"/>
    <property type="evidence" value="ECO:0007669"/>
    <property type="project" value="TreeGrafter"/>
</dbReference>
<evidence type="ECO:0000313" key="11">
    <source>
        <dbReference type="Proteomes" id="UP000328092"/>
    </source>
</evidence>
<dbReference type="OrthoDB" id="5493835at2"/>
<evidence type="ECO:0000256" key="4">
    <source>
        <dbReference type="ARBA" id="ARBA00022679"/>
    </source>
</evidence>
<name>A0A508TLJ3_9BRAD</name>
<evidence type="ECO:0000256" key="5">
    <source>
        <dbReference type="ARBA" id="ARBA00022692"/>
    </source>
</evidence>
<dbReference type="Proteomes" id="UP000328092">
    <property type="component" value="Unassembled WGS sequence"/>
</dbReference>
<feature type="transmembrane region" description="Helical" evidence="9">
    <location>
        <begin position="229"/>
        <end position="257"/>
    </location>
</feature>
<evidence type="ECO:0008006" key="12">
    <source>
        <dbReference type="Google" id="ProtNLM"/>
    </source>
</evidence>
<feature type="transmembrane region" description="Helical" evidence="9">
    <location>
        <begin position="142"/>
        <end position="161"/>
    </location>
</feature>
<dbReference type="AlphaFoldDB" id="A0A508TLJ3"/>
<evidence type="ECO:0000256" key="8">
    <source>
        <dbReference type="ARBA" id="ARBA00023136"/>
    </source>
</evidence>
<feature type="transmembrane region" description="Helical" evidence="9">
    <location>
        <begin position="115"/>
        <end position="135"/>
    </location>
</feature>
<accession>A0A508TLJ3</accession>
<gene>
    <name evidence="10" type="ORF">CI1B_57210</name>
</gene>
<keyword evidence="8 9" id="KW-0472">Membrane</keyword>
<dbReference type="EMBL" id="CAADFC020000023">
    <property type="protein sequence ID" value="VIO75221.1"/>
    <property type="molecule type" value="Genomic_DNA"/>
</dbReference>
<feature type="transmembrane region" description="Helical" evidence="9">
    <location>
        <begin position="361"/>
        <end position="381"/>
    </location>
</feature>
<feature type="transmembrane region" description="Helical" evidence="9">
    <location>
        <begin position="277"/>
        <end position="298"/>
    </location>
</feature>
<dbReference type="GO" id="GO:0012505">
    <property type="term" value="C:endomembrane system"/>
    <property type="evidence" value="ECO:0007669"/>
    <property type="project" value="UniProtKB-SubCell"/>
</dbReference>
<proteinExistence type="predicted"/>
<dbReference type="RefSeq" id="WP_139862631.1">
    <property type="nucleotide sequence ID" value="NZ_CAADFC020000023.1"/>
</dbReference>
<evidence type="ECO:0000256" key="9">
    <source>
        <dbReference type="SAM" id="Phobius"/>
    </source>
</evidence>
<evidence type="ECO:0000256" key="2">
    <source>
        <dbReference type="ARBA" id="ARBA00004586"/>
    </source>
</evidence>
<dbReference type="Pfam" id="PF03901">
    <property type="entry name" value="Glyco_transf_22"/>
    <property type="match status" value="1"/>
</dbReference>
<evidence type="ECO:0000256" key="6">
    <source>
        <dbReference type="ARBA" id="ARBA00022824"/>
    </source>
</evidence>
<sequence>MLLHDTIDGTVTGTRASAAPGRARAAGVSAGSLHPLIALVVLALAIRIPAAFWPNVVYPDEVFQYLEPAWRMLGHDSIVTWEWREGIRGWFLPTLLAGPVAFGDWIAPGGEAAFVVPRLVAVCASLSIVISAWCFGARVSRIHAVIAAYVAAIWFEFIIFAPRTLGEPLATALIMPAALLLTDRPSRNRLVTAGALLGLAFVCRFQYAPAIAILVVGACRSYWRNLIPLVAGGLVALLIGAAIDAAHGAVPFGWLVANIEQNLVQHRAAEFGATPPLAYFENFLMFWSWAIVLPLAAIWRGRRRAPLLLDVALVNLVFHSLIAHKEDRFIFLSTALFIILAALGSADWLQALRARRRWRPWAFPVIAGGWLLLSLGVAVAAPDIREYWTRGIGAARLAAELRDDPQRCGLALYAIRFQAFPGQQRLAGSAPLYLLHPRDPLTEGRLTALTEATSPAFNRIIARPAAAGDLPANYSKRSCAPVGDADACIYARSGSCDASVASRFAVNDVILRIGH</sequence>
<evidence type="ECO:0000256" key="1">
    <source>
        <dbReference type="ARBA" id="ARBA00004127"/>
    </source>
</evidence>
<feature type="transmembrane region" description="Helical" evidence="9">
    <location>
        <begin position="32"/>
        <end position="53"/>
    </location>
</feature>
<keyword evidence="6" id="KW-0256">Endoplasmic reticulum</keyword>
<keyword evidence="5 9" id="KW-0812">Transmembrane</keyword>
<feature type="transmembrane region" description="Helical" evidence="9">
    <location>
        <begin position="329"/>
        <end position="349"/>
    </location>
</feature>
<reference evidence="10" key="1">
    <citation type="submission" date="2019-02" db="EMBL/GenBank/DDBJ databases">
        <authorList>
            <person name="Pothier F.J."/>
        </authorList>
    </citation>
    <scope>NUCLEOTIDE SEQUENCE</scope>
    <source>
        <strain evidence="10">CI-1B</strain>
    </source>
</reference>
<keyword evidence="7 9" id="KW-1133">Transmembrane helix</keyword>
<comment type="caution">
    <text evidence="10">The sequence shown here is derived from an EMBL/GenBank/DDBJ whole genome shotgun (WGS) entry which is preliminary data.</text>
</comment>
<feature type="transmembrane region" description="Helical" evidence="9">
    <location>
        <begin position="190"/>
        <end position="217"/>
    </location>
</feature>
<comment type="subcellular location">
    <subcellularLocation>
        <location evidence="1">Endomembrane system</location>
        <topology evidence="1">Multi-pass membrane protein</topology>
    </subcellularLocation>
    <subcellularLocation>
        <location evidence="2">Endoplasmic reticulum membrane</location>
    </subcellularLocation>
</comment>
<evidence type="ECO:0000256" key="3">
    <source>
        <dbReference type="ARBA" id="ARBA00022676"/>
    </source>
</evidence>
<keyword evidence="11" id="KW-1185">Reference proteome</keyword>
<keyword evidence="3" id="KW-0328">Glycosyltransferase</keyword>
<evidence type="ECO:0000256" key="7">
    <source>
        <dbReference type="ARBA" id="ARBA00022989"/>
    </source>
</evidence>
<dbReference type="InterPro" id="IPR005599">
    <property type="entry name" value="GPI_mannosylTrfase"/>
</dbReference>
<protein>
    <recommendedName>
        <fullName evidence="12">Alg9-like mannosyltransferase family protein</fullName>
    </recommendedName>
</protein>
<organism evidence="10 11">
    <name type="scientific">Bradyrhizobium ivorense</name>
    <dbReference type="NCBI Taxonomy" id="2511166"/>
    <lineage>
        <taxon>Bacteria</taxon>
        <taxon>Pseudomonadati</taxon>
        <taxon>Pseudomonadota</taxon>
        <taxon>Alphaproteobacteria</taxon>
        <taxon>Hyphomicrobiales</taxon>
        <taxon>Nitrobacteraceae</taxon>
        <taxon>Bradyrhizobium</taxon>
    </lineage>
</organism>